<dbReference type="RefSeq" id="WP_075058260.1">
    <property type="nucleotide sequence ID" value="NZ_CP012357.1"/>
</dbReference>
<dbReference type="Proteomes" id="UP000067476">
    <property type="component" value="Chromosome"/>
</dbReference>
<reference evidence="2 3" key="1">
    <citation type="journal article" date="2015" name="Genome Announc.">
        <title>Complete Genome Sequence of Spiroplasma litorale TN-1T (DSM 21781), a Bacterium Isolated from a Green-Eyed Horsefly (Tabanus nigrovittatus).</title>
        <authorList>
            <person name="Lo W.S."/>
            <person name="Lai Y.C."/>
            <person name="Lien Y.W."/>
            <person name="Wang T.H."/>
            <person name="Kuo C.H."/>
        </authorList>
    </citation>
    <scope>NUCLEOTIDE SEQUENCE [LARGE SCALE GENOMIC DNA]</scope>
    <source>
        <strain evidence="2 3">TN-1</strain>
    </source>
</reference>
<keyword evidence="1" id="KW-0472">Membrane</keyword>
<organism evidence="2 3">
    <name type="scientific">Spiroplasma litorale</name>
    <dbReference type="NCBI Taxonomy" id="216942"/>
    <lineage>
        <taxon>Bacteria</taxon>
        <taxon>Bacillati</taxon>
        <taxon>Mycoplasmatota</taxon>
        <taxon>Mollicutes</taxon>
        <taxon>Entomoplasmatales</taxon>
        <taxon>Spiroplasmataceae</taxon>
        <taxon>Spiroplasma</taxon>
    </lineage>
</organism>
<sequence length="174" mass="21132">MKTQDIAIILIICFWLMSLITSFFLYLKFKDKYKKLRIFSINSKKNLETTIKNFKLVPVTIEFELPEDETCYYFNNNQGLLKTNNKKLKEISKNIYKTKLYITNKTVLFILENIYFKYNIEYVDNFFIDQAYINKQWFRLITMIIQKTKYTLIDETNIIYLTLKNVIKEKNKNE</sequence>
<dbReference type="PATRIC" id="fig|216942.3.peg.522"/>
<dbReference type="STRING" id="216942.SLITO_v1c05190"/>
<dbReference type="EMBL" id="CP012357">
    <property type="protein sequence ID" value="AKX34167.1"/>
    <property type="molecule type" value="Genomic_DNA"/>
</dbReference>
<keyword evidence="1" id="KW-0812">Transmembrane</keyword>
<proteinExistence type="predicted"/>
<name>A0A0K1W241_9MOLU</name>
<feature type="transmembrane region" description="Helical" evidence="1">
    <location>
        <begin position="6"/>
        <end position="27"/>
    </location>
</feature>
<keyword evidence="3" id="KW-1185">Reference proteome</keyword>
<protein>
    <submittedName>
        <fullName evidence="2">Uncharacterized protein</fullName>
    </submittedName>
</protein>
<dbReference type="AlphaFoldDB" id="A0A0K1W241"/>
<evidence type="ECO:0000256" key="1">
    <source>
        <dbReference type="SAM" id="Phobius"/>
    </source>
</evidence>
<keyword evidence="1" id="KW-1133">Transmembrane helix</keyword>
<evidence type="ECO:0000313" key="2">
    <source>
        <dbReference type="EMBL" id="AKX34167.1"/>
    </source>
</evidence>
<dbReference type="OrthoDB" id="389596at2"/>
<accession>A0A0K1W241</accession>
<dbReference type="KEGG" id="sll:SLITO_v1c05190"/>
<evidence type="ECO:0000313" key="3">
    <source>
        <dbReference type="Proteomes" id="UP000067476"/>
    </source>
</evidence>
<gene>
    <name evidence="2" type="ORF">SLITO_v1c05190</name>
</gene>